<evidence type="ECO:0000256" key="1">
    <source>
        <dbReference type="ARBA" id="ARBA00022553"/>
    </source>
</evidence>
<dbReference type="SUPFAM" id="SSF52172">
    <property type="entry name" value="CheY-like"/>
    <property type="match status" value="1"/>
</dbReference>
<keyword evidence="4" id="KW-0808">Transferase</keyword>
<dbReference type="PANTHER" id="PTHR44591:SF3">
    <property type="entry name" value="RESPONSE REGULATORY DOMAIN-CONTAINING PROTEIN"/>
    <property type="match status" value="1"/>
</dbReference>
<dbReference type="OrthoDB" id="9789181at2"/>
<feature type="domain" description="Response regulatory" evidence="3">
    <location>
        <begin position="5"/>
        <end position="119"/>
    </location>
</feature>
<keyword evidence="5" id="KW-1185">Reference proteome</keyword>
<dbReference type="EMBL" id="CP017141">
    <property type="protein sequence ID" value="AOM80199.1"/>
    <property type="molecule type" value="Genomic_DNA"/>
</dbReference>
<sequence length="121" mass="13340">MSIKKVMVCDDDRGILDLIEMIMEDAGFSVISEINSLNAISRIEKEQPDLLILDIWMPVLSGDQVLKSIKDSNSIIKLPVLMYSASKEGESIAEAAGADDYIAKPFDLDELVGKVNRLLVL</sequence>
<dbReference type="Gene3D" id="3.40.50.2300">
    <property type="match status" value="1"/>
</dbReference>
<evidence type="ECO:0000259" key="3">
    <source>
        <dbReference type="PROSITE" id="PS50110"/>
    </source>
</evidence>
<dbReference type="Pfam" id="PF00072">
    <property type="entry name" value="Response_reg"/>
    <property type="match status" value="1"/>
</dbReference>
<dbReference type="GO" id="GO:0000160">
    <property type="term" value="P:phosphorelay signal transduction system"/>
    <property type="evidence" value="ECO:0007669"/>
    <property type="project" value="InterPro"/>
</dbReference>
<keyword evidence="4" id="KW-0418">Kinase</keyword>
<dbReference type="PANTHER" id="PTHR44591">
    <property type="entry name" value="STRESS RESPONSE REGULATOR PROTEIN 1"/>
    <property type="match status" value="1"/>
</dbReference>
<dbReference type="KEGG" id="psty:BFS30_25365"/>
<dbReference type="GO" id="GO:0016301">
    <property type="term" value="F:kinase activity"/>
    <property type="evidence" value="ECO:0007669"/>
    <property type="project" value="UniProtKB-KW"/>
</dbReference>
<gene>
    <name evidence="4" type="ORF">BFS30_25365</name>
</gene>
<dbReference type="Proteomes" id="UP000094313">
    <property type="component" value="Chromosome"/>
</dbReference>
<dbReference type="RefSeq" id="WP_069381861.1">
    <property type="nucleotide sequence ID" value="NZ_CP017141.1"/>
</dbReference>
<dbReference type="InterPro" id="IPR011006">
    <property type="entry name" value="CheY-like_superfamily"/>
</dbReference>
<dbReference type="InterPro" id="IPR050595">
    <property type="entry name" value="Bact_response_regulator"/>
</dbReference>
<dbReference type="SMART" id="SM00448">
    <property type="entry name" value="REC"/>
    <property type="match status" value="1"/>
</dbReference>
<name>A0A1D7QNJ9_9SPHI</name>
<evidence type="ECO:0000313" key="4">
    <source>
        <dbReference type="EMBL" id="AOM80199.1"/>
    </source>
</evidence>
<dbReference type="InterPro" id="IPR001789">
    <property type="entry name" value="Sig_transdc_resp-reg_receiver"/>
</dbReference>
<dbReference type="AlphaFoldDB" id="A0A1D7QNJ9"/>
<feature type="modified residue" description="4-aspartylphosphate" evidence="2">
    <location>
        <position position="54"/>
    </location>
</feature>
<evidence type="ECO:0000313" key="5">
    <source>
        <dbReference type="Proteomes" id="UP000094313"/>
    </source>
</evidence>
<accession>A0A1D7QNJ9</accession>
<keyword evidence="1 2" id="KW-0597">Phosphoprotein</keyword>
<evidence type="ECO:0000256" key="2">
    <source>
        <dbReference type="PROSITE-ProRule" id="PRU00169"/>
    </source>
</evidence>
<organism evidence="4 5">
    <name type="scientific">Pedobacter steynii</name>
    <dbReference type="NCBI Taxonomy" id="430522"/>
    <lineage>
        <taxon>Bacteria</taxon>
        <taxon>Pseudomonadati</taxon>
        <taxon>Bacteroidota</taxon>
        <taxon>Sphingobacteriia</taxon>
        <taxon>Sphingobacteriales</taxon>
        <taxon>Sphingobacteriaceae</taxon>
        <taxon>Pedobacter</taxon>
    </lineage>
</organism>
<protein>
    <submittedName>
        <fullName evidence="4">Histidine kinase</fullName>
    </submittedName>
</protein>
<proteinExistence type="predicted"/>
<dbReference type="PROSITE" id="PS50110">
    <property type="entry name" value="RESPONSE_REGULATORY"/>
    <property type="match status" value="1"/>
</dbReference>
<reference evidence="4 5" key="1">
    <citation type="submission" date="2016-08" db="EMBL/GenBank/DDBJ databases">
        <authorList>
            <person name="Seilhamer J.J."/>
        </authorList>
    </citation>
    <scope>NUCLEOTIDE SEQUENCE [LARGE SCALE GENOMIC DNA]</scope>
    <source>
        <strain evidence="4 5">DX4</strain>
    </source>
</reference>